<organism evidence="3 4">
    <name type="scientific">Westerdykella ornata</name>
    <dbReference type="NCBI Taxonomy" id="318751"/>
    <lineage>
        <taxon>Eukaryota</taxon>
        <taxon>Fungi</taxon>
        <taxon>Dikarya</taxon>
        <taxon>Ascomycota</taxon>
        <taxon>Pezizomycotina</taxon>
        <taxon>Dothideomycetes</taxon>
        <taxon>Pleosporomycetidae</taxon>
        <taxon>Pleosporales</taxon>
        <taxon>Sporormiaceae</taxon>
        <taxon>Westerdykella</taxon>
    </lineage>
</organism>
<dbReference type="RefSeq" id="XP_033654042.1">
    <property type="nucleotide sequence ID" value="XM_033797020.1"/>
</dbReference>
<dbReference type="AlphaFoldDB" id="A0A6A6JK63"/>
<dbReference type="Pfam" id="PF01757">
    <property type="entry name" value="Acyl_transf_3"/>
    <property type="match status" value="1"/>
</dbReference>
<sequence length="490" mass="55823">MTSTAERSLDGVPLLTATSDGSMHTIMERIKQAKQSGIRRWLTGIPFRPSLGVLRPSFLDRSTDAKPLHTTAWLDGIRGVASFFVFIYHFQHLFHTSFYTGYGGNNGKNDYWLIQLPIIRLIFTGGPMVSVFWVLSEISLSLKPLKLARSQAWDKFADTMFSSVFRRGLRLYLPVLAVQVCVLLATLVGLFDRAAELRKNWPFYGTNEEMHERKESAWAQISDWSREMWAFSNSFRPIRPSYDVHLWTIQLEFRNSIILFATLVGFAKLRPLVRIRLTLVLYLYCVLVEEGDVALFIAGIGCAEFLLIREERSKHLPSTEKQESQQQSSRTKVLWAAVYILGLHLLSIPAGRYEYTPGYRSLVRFAAHFVKNTEVSIQRIGAAVFLFALCGSDYLRRVFETRLAIYAGKISFPLYIVHGPLTHILGIRLVPFFWSIVGDATLFQYEVGVILAFLVLAVLVVWVADIVMRTIDTPSVRFGRTLRSWCVGKS</sequence>
<dbReference type="InterPro" id="IPR050879">
    <property type="entry name" value="Acyltransferase_3"/>
</dbReference>
<evidence type="ECO:0000313" key="3">
    <source>
        <dbReference type="EMBL" id="KAF2276503.1"/>
    </source>
</evidence>
<feature type="transmembrane region" description="Helical" evidence="1">
    <location>
        <begin position="111"/>
        <end position="135"/>
    </location>
</feature>
<feature type="transmembrane region" description="Helical" evidence="1">
    <location>
        <begin position="375"/>
        <end position="395"/>
    </location>
</feature>
<dbReference type="GeneID" id="54550195"/>
<feature type="transmembrane region" description="Helical" evidence="1">
    <location>
        <begin position="449"/>
        <end position="468"/>
    </location>
</feature>
<dbReference type="InterPro" id="IPR002656">
    <property type="entry name" value="Acyl_transf_3_dom"/>
</dbReference>
<dbReference type="Proteomes" id="UP000800097">
    <property type="component" value="Unassembled WGS sequence"/>
</dbReference>
<evidence type="ECO:0000256" key="1">
    <source>
        <dbReference type="SAM" id="Phobius"/>
    </source>
</evidence>
<keyword evidence="1" id="KW-0812">Transmembrane</keyword>
<keyword evidence="1" id="KW-0472">Membrane</keyword>
<dbReference type="PANTHER" id="PTHR23028:SF134">
    <property type="entry name" value="PUTATIVE (AFU_ORTHOLOGUE AFUA_4G08520)-RELATED"/>
    <property type="match status" value="1"/>
</dbReference>
<feature type="transmembrane region" description="Helical" evidence="1">
    <location>
        <begin position="171"/>
        <end position="191"/>
    </location>
</feature>
<keyword evidence="1" id="KW-1133">Transmembrane helix</keyword>
<keyword evidence="4" id="KW-1185">Reference proteome</keyword>
<reference evidence="3" key="1">
    <citation type="journal article" date="2020" name="Stud. Mycol.">
        <title>101 Dothideomycetes genomes: a test case for predicting lifestyles and emergence of pathogens.</title>
        <authorList>
            <person name="Haridas S."/>
            <person name="Albert R."/>
            <person name="Binder M."/>
            <person name="Bloem J."/>
            <person name="Labutti K."/>
            <person name="Salamov A."/>
            <person name="Andreopoulos B."/>
            <person name="Baker S."/>
            <person name="Barry K."/>
            <person name="Bills G."/>
            <person name="Bluhm B."/>
            <person name="Cannon C."/>
            <person name="Castanera R."/>
            <person name="Culley D."/>
            <person name="Daum C."/>
            <person name="Ezra D."/>
            <person name="Gonzalez J."/>
            <person name="Henrissat B."/>
            <person name="Kuo A."/>
            <person name="Liang C."/>
            <person name="Lipzen A."/>
            <person name="Lutzoni F."/>
            <person name="Magnuson J."/>
            <person name="Mondo S."/>
            <person name="Nolan M."/>
            <person name="Ohm R."/>
            <person name="Pangilinan J."/>
            <person name="Park H.-J."/>
            <person name="Ramirez L."/>
            <person name="Alfaro M."/>
            <person name="Sun H."/>
            <person name="Tritt A."/>
            <person name="Yoshinaga Y."/>
            <person name="Zwiers L.-H."/>
            <person name="Turgeon B."/>
            <person name="Goodwin S."/>
            <person name="Spatafora J."/>
            <person name="Crous P."/>
            <person name="Grigoriev I."/>
        </authorList>
    </citation>
    <scope>NUCLEOTIDE SEQUENCE</scope>
    <source>
        <strain evidence="3">CBS 379.55</strain>
    </source>
</reference>
<evidence type="ECO:0000313" key="4">
    <source>
        <dbReference type="Proteomes" id="UP000800097"/>
    </source>
</evidence>
<evidence type="ECO:0000259" key="2">
    <source>
        <dbReference type="Pfam" id="PF01757"/>
    </source>
</evidence>
<dbReference type="GO" id="GO:0016747">
    <property type="term" value="F:acyltransferase activity, transferring groups other than amino-acyl groups"/>
    <property type="evidence" value="ECO:0007669"/>
    <property type="project" value="InterPro"/>
</dbReference>
<name>A0A6A6JK63_WESOR</name>
<gene>
    <name evidence="3" type="ORF">EI97DRAFT_42014</name>
</gene>
<accession>A0A6A6JK63</accession>
<proteinExistence type="predicted"/>
<dbReference type="EMBL" id="ML986493">
    <property type="protein sequence ID" value="KAF2276503.1"/>
    <property type="molecule type" value="Genomic_DNA"/>
</dbReference>
<feature type="domain" description="Acyltransferase 3" evidence="2">
    <location>
        <begin position="72"/>
        <end position="468"/>
    </location>
</feature>
<feature type="transmembrane region" description="Helical" evidence="1">
    <location>
        <begin position="333"/>
        <end position="355"/>
    </location>
</feature>
<protein>
    <recommendedName>
        <fullName evidence="2">Acyltransferase 3 domain-containing protein</fullName>
    </recommendedName>
</protein>
<feature type="transmembrane region" description="Helical" evidence="1">
    <location>
        <begin position="415"/>
        <end position="437"/>
    </location>
</feature>
<dbReference type="PANTHER" id="PTHR23028">
    <property type="entry name" value="ACETYLTRANSFERASE"/>
    <property type="match status" value="1"/>
</dbReference>
<dbReference type="OrthoDB" id="5819582at2759"/>